<protein>
    <submittedName>
        <fullName evidence="1">Uncharacterized protein</fullName>
    </submittedName>
</protein>
<comment type="caution">
    <text evidence="1">The sequence shown here is derived from an EMBL/GenBank/DDBJ whole genome shotgun (WGS) entry which is preliminary data.</text>
</comment>
<dbReference type="AlphaFoldDB" id="H1HIY2"/>
<accession>H1HIY2</accession>
<proteinExistence type="predicted"/>
<dbReference type="EMBL" id="AGEK01000008">
    <property type="protein sequence ID" value="EHO74603.1"/>
    <property type="molecule type" value="Genomic_DNA"/>
</dbReference>
<gene>
    <name evidence="1" type="ORF">HMPREF9944_00126</name>
</gene>
<dbReference type="HOGENOM" id="CLU_2956783_0_0_10"/>
<evidence type="ECO:0000313" key="2">
    <source>
        <dbReference type="Proteomes" id="UP000003167"/>
    </source>
</evidence>
<keyword evidence="2" id="KW-1185">Reference proteome</keyword>
<reference evidence="1 2" key="1">
    <citation type="submission" date="2011-12" db="EMBL/GenBank/DDBJ databases">
        <title>The Genome Sequence of Prevotella maculosa OT 289.</title>
        <authorList>
            <consortium name="The Broad Institute Genome Sequencing Platform"/>
            <person name="Earl A."/>
            <person name="Ward D."/>
            <person name="Feldgarden M."/>
            <person name="Gevers D."/>
            <person name="Izard J."/>
            <person name="Blanton J.M."/>
            <person name="Mathney J."/>
            <person name="Tanner A.C."/>
            <person name="Dewhirst F.E."/>
            <person name="Young S.K."/>
            <person name="Zeng Q."/>
            <person name="Gargeya S."/>
            <person name="Fitzgerald M."/>
            <person name="Haas B."/>
            <person name="Abouelleil A."/>
            <person name="Alvarado L."/>
            <person name="Arachchi H.M."/>
            <person name="Berlin A."/>
            <person name="Chapman S.B."/>
            <person name="Gearin G."/>
            <person name="Goldberg J."/>
            <person name="Griggs A."/>
            <person name="Gujja S."/>
            <person name="Hansen M."/>
            <person name="Heiman D."/>
            <person name="Howarth C."/>
            <person name="Larimer J."/>
            <person name="Lui A."/>
            <person name="MacDonald P.J.P."/>
            <person name="McCowen C."/>
            <person name="Montmayeur A."/>
            <person name="Murphy C."/>
            <person name="Neiman D."/>
            <person name="Pearson M."/>
            <person name="Priest M."/>
            <person name="Roberts A."/>
            <person name="Saif S."/>
            <person name="Shea T."/>
            <person name="Sisk P."/>
            <person name="Stolte C."/>
            <person name="Sykes S."/>
            <person name="Wortman J."/>
            <person name="Nusbaum C."/>
            <person name="Birren B."/>
        </authorList>
    </citation>
    <scope>NUCLEOTIDE SEQUENCE [LARGE SCALE GENOMIC DNA]</scope>
    <source>
        <strain evidence="1 2">OT 289</strain>
    </source>
</reference>
<dbReference type="Proteomes" id="UP000003167">
    <property type="component" value="Unassembled WGS sequence"/>
</dbReference>
<organism evidence="1 2">
    <name type="scientific">Segatella maculosa OT 289</name>
    <dbReference type="NCBI Taxonomy" id="999422"/>
    <lineage>
        <taxon>Bacteria</taxon>
        <taxon>Pseudomonadati</taxon>
        <taxon>Bacteroidota</taxon>
        <taxon>Bacteroidia</taxon>
        <taxon>Bacteroidales</taxon>
        <taxon>Prevotellaceae</taxon>
        <taxon>Segatella</taxon>
    </lineage>
</organism>
<sequence>MPVNFLPQENLFLPVYKFIFSRKEIYFHTGENLFLPARKFSSSRMLKKFLPYAVKFSYV</sequence>
<name>H1HIY2_9BACT</name>
<evidence type="ECO:0000313" key="1">
    <source>
        <dbReference type="EMBL" id="EHO74603.1"/>
    </source>
</evidence>